<name>A0A1D9G5U0_MOOP1</name>
<accession>A0A1D9G5U0</accession>
<keyword evidence="1" id="KW-0732">Signal</keyword>
<protein>
    <submittedName>
        <fullName evidence="2">Uncharacterized protein</fullName>
    </submittedName>
</protein>
<gene>
    <name evidence="2" type="ORF">BJP36_26995</name>
</gene>
<organism evidence="2 3">
    <name type="scientific">Moorena producens (strain JHB)</name>
    <dbReference type="NCBI Taxonomy" id="1454205"/>
    <lineage>
        <taxon>Bacteria</taxon>
        <taxon>Bacillati</taxon>
        <taxon>Cyanobacteriota</taxon>
        <taxon>Cyanophyceae</taxon>
        <taxon>Coleofasciculales</taxon>
        <taxon>Coleofasciculaceae</taxon>
        <taxon>Moorena</taxon>
    </lineage>
</organism>
<feature type="chain" id="PRO_5009441821" evidence="1">
    <location>
        <begin position="31"/>
        <end position="170"/>
    </location>
</feature>
<dbReference type="AlphaFoldDB" id="A0A1D9G5U0"/>
<proteinExistence type="predicted"/>
<dbReference type="EMBL" id="CP017708">
    <property type="protein sequence ID" value="AOY83019.1"/>
    <property type="molecule type" value="Genomic_DNA"/>
</dbReference>
<reference evidence="3" key="1">
    <citation type="submission" date="2016-10" db="EMBL/GenBank/DDBJ databases">
        <title>Comparative genomics uncovers the prolific and rare metabolic potential of the cyanobacterial genus Moorea.</title>
        <authorList>
            <person name="Leao T."/>
            <person name="Castelao G."/>
            <person name="Korobeynikov A."/>
            <person name="Monroe E.A."/>
            <person name="Podell S."/>
            <person name="Glukhov E."/>
            <person name="Allen E."/>
            <person name="Gerwick W.H."/>
            <person name="Gerwick L."/>
        </authorList>
    </citation>
    <scope>NUCLEOTIDE SEQUENCE [LARGE SCALE GENOMIC DNA]</scope>
    <source>
        <strain evidence="3">JHB</strain>
    </source>
</reference>
<evidence type="ECO:0000313" key="2">
    <source>
        <dbReference type="EMBL" id="AOY83019.1"/>
    </source>
</evidence>
<evidence type="ECO:0000256" key="1">
    <source>
        <dbReference type="SAM" id="SignalP"/>
    </source>
</evidence>
<evidence type="ECO:0000313" key="3">
    <source>
        <dbReference type="Proteomes" id="UP000176944"/>
    </source>
</evidence>
<dbReference type="Proteomes" id="UP000176944">
    <property type="component" value="Chromosome"/>
</dbReference>
<sequence>MFSRLKLTKLVALFAAVISLFCTLQTPALAAVPIDMPCFDRAYRTELPASDPDGAIWYNSCGERMEIVVDYANGLWNYGSAEPYNTLVGPKGNPNGPVYDNFANPTCNGAELSYLINGEPIPYGCYSIQRSFFVEEGEFVQLVNNDAKGSAYQDNEGAIVIKYIRNLRAW</sequence>
<dbReference type="Gene3D" id="2.60.120.430">
    <property type="entry name" value="Galactose-binding lectin"/>
    <property type="match status" value="1"/>
</dbReference>
<feature type="signal peptide" evidence="1">
    <location>
        <begin position="1"/>
        <end position="30"/>
    </location>
</feature>